<comment type="caution">
    <text evidence="1">The sequence shown here is derived from an EMBL/GenBank/DDBJ whole genome shotgun (WGS) entry which is preliminary data.</text>
</comment>
<dbReference type="EMBL" id="LAVV01007540">
    <property type="protein sequence ID" value="KNZ55608.1"/>
    <property type="molecule type" value="Genomic_DNA"/>
</dbReference>
<evidence type="ECO:0000313" key="2">
    <source>
        <dbReference type="Proteomes" id="UP000037035"/>
    </source>
</evidence>
<accession>A0A0L6V4B3</accession>
<proteinExistence type="predicted"/>
<dbReference type="OrthoDB" id="3039677at2759"/>
<name>A0A0L6V4B3_9BASI</name>
<dbReference type="STRING" id="27349.A0A0L6V4B3"/>
<dbReference type="AlphaFoldDB" id="A0A0L6V4B3"/>
<organism evidence="1 2">
    <name type="scientific">Puccinia sorghi</name>
    <dbReference type="NCBI Taxonomy" id="27349"/>
    <lineage>
        <taxon>Eukaryota</taxon>
        <taxon>Fungi</taxon>
        <taxon>Dikarya</taxon>
        <taxon>Basidiomycota</taxon>
        <taxon>Pucciniomycotina</taxon>
        <taxon>Pucciniomycetes</taxon>
        <taxon>Pucciniales</taxon>
        <taxon>Pucciniaceae</taxon>
        <taxon>Puccinia</taxon>
    </lineage>
</organism>
<dbReference type="Proteomes" id="UP000037035">
    <property type="component" value="Unassembled WGS sequence"/>
</dbReference>
<protein>
    <submittedName>
        <fullName evidence="1">Uncharacterized protein</fullName>
    </submittedName>
</protein>
<dbReference type="VEuPathDB" id="FungiDB:VP01_2634g2"/>
<reference evidence="1 2" key="1">
    <citation type="submission" date="2015-08" db="EMBL/GenBank/DDBJ databases">
        <title>Next Generation Sequencing and Analysis of the Genome of Puccinia sorghi L Schw, the Causal Agent of Maize Common Rust.</title>
        <authorList>
            <person name="Rochi L."/>
            <person name="Burguener G."/>
            <person name="Darino M."/>
            <person name="Turjanski A."/>
            <person name="Kreff E."/>
            <person name="Dieguez M.J."/>
            <person name="Sacco F."/>
        </authorList>
    </citation>
    <scope>NUCLEOTIDE SEQUENCE [LARGE SCALE GENOMIC DNA]</scope>
    <source>
        <strain evidence="1 2">RO10H11247</strain>
    </source>
</reference>
<evidence type="ECO:0000313" key="1">
    <source>
        <dbReference type="EMBL" id="KNZ55608.1"/>
    </source>
</evidence>
<gene>
    <name evidence="1" type="ORF">VP01_2634g2</name>
</gene>
<sequence length="321" mass="36297">MLATLHITLNRQHCCHPLMCVPFSALSDIVDMAFKFNNILSPLVDELIRINTGILIPTHQSPSGRFVQVKLLCLYGDVLATKKVTGYTSHSATKFCSFCHEEHSKIPNLKPSRRREKEETISSATKLKEANSSAIKENILRETGVQCSELDQLVYWDPSRHDVLGVMHNWLKGILQGHFCYRWKFGCVPPNQAQKKHRNDSRTNSVPTKQARIAIELATMDINDKHLFSKPDDDDDEDIILNGGSGGGFFFEDDVERFCTRMKQAVLPPGVPHLPLNLGEAKHGKLSSSQWHALFVIYLHSNWYKFLANTPQLIACTNVVF</sequence>
<keyword evidence="2" id="KW-1185">Reference proteome</keyword>